<dbReference type="SUPFAM" id="SSF51182">
    <property type="entry name" value="RmlC-like cupins"/>
    <property type="match status" value="1"/>
</dbReference>
<dbReference type="Pfam" id="PF05962">
    <property type="entry name" value="HutD"/>
    <property type="match status" value="1"/>
</dbReference>
<organism evidence="1 2">
    <name type="scientific">Tahibacter amnicola</name>
    <dbReference type="NCBI Taxonomy" id="2976241"/>
    <lineage>
        <taxon>Bacteria</taxon>
        <taxon>Pseudomonadati</taxon>
        <taxon>Pseudomonadota</taxon>
        <taxon>Gammaproteobacteria</taxon>
        <taxon>Lysobacterales</taxon>
        <taxon>Rhodanobacteraceae</taxon>
        <taxon>Tahibacter</taxon>
    </lineage>
</organism>
<dbReference type="PANTHER" id="PTHR37943">
    <property type="entry name" value="PROTEIN VES"/>
    <property type="match status" value="1"/>
</dbReference>
<dbReference type="Proteomes" id="UP001064632">
    <property type="component" value="Chromosome"/>
</dbReference>
<protein>
    <submittedName>
        <fullName evidence="1">HutD family protein</fullName>
    </submittedName>
</protein>
<dbReference type="CDD" id="cd20293">
    <property type="entry name" value="cupin_HutD_N"/>
    <property type="match status" value="1"/>
</dbReference>
<proteinExistence type="predicted"/>
<dbReference type="InterPro" id="IPR011051">
    <property type="entry name" value="RmlC_Cupin_sf"/>
</dbReference>
<name>A0ABY6BAR8_9GAMM</name>
<dbReference type="InterPro" id="IPR010282">
    <property type="entry name" value="Uncharacterised_HutD/Ves"/>
</dbReference>
<accession>A0ABY6BAR8</accession>
<reference evidence="1" key="1">
    <citation type="submission" date="2022-09" db="EMBL/GenBank/DDBJ databases">
        <title>Tahibacter sp. nov., isolated from a fresh water.</title>
        <authorList>
            <person name="Baek J.H."/>
            <person name="Lee J.K."/>
            <person name="Kim J.M."/>
            <person name="Jeon C.O."/>
        </authorList>
    </citation>
    <scope>NUCLEOTIDE SEQUENCE</scope>
    <source>
        <strain evidence="1">W38</strain>
    </source>
</reference>
<dbReference type="Gene3D" id="2.60.120.10">
    <property type="entry name" value="Jelly Rolls"/>
    <property type="match status" value="1"/>
</dbReference>
<dbReference type="RefSeq" id="WP_261694134.1">
    <property type="nucleotide sequence ID" value="NZ_CP104694.1"/>
</dbReference>
<dbReference type="PANTHER" id="PTHR37943:SF1">
    <property type="entry name" value="PROTEIN VES"/>
    <property type="match status" value="1"/>
</dbReference>
<keyword evidence="2" id="KW-1185">Reference proteome</keyword>
<evidence type="ECO:0000313" key="1">
    <source>
        <dbReference type="EMBL" id="UXI67158.1"/>
    </source>
</evidence>
<dbReference type="InterPro" id="IPR014710">
    <property type="entry name" value="RmlC-like_jellyroll"/>
</dbReference>
<evidence type="ECO:0000313" key="2">
    <source>
        <dbReference type="Proteomes" id="UP001064632"/>
    </source>
</evidence>
<sequence>MSLASVRHLHPASYRRMAWKNGGGITTELVRSPADAENYDWRVSIADIAQDGDFSIFPGIDRQLMLLEGGGIELVIGTDEPTRLEQRFRKVAFPGEAPVNCYLLDGPTRDFNVMCRRGAVDAELLARTIVGPMLLFPAADTTWLLYVVNGHVQVKAPAVAAEAGDTLIVTFNDATQPVVLNGAGELVLVRFKPTPPA</sequence>
<dbReference type="EMBL" id="CP104694">
    <property type="protein sequence ID" value="UXI67158.1"/>
    <property type="molecule type" value="Genomic_DNA"/>
</dbReference>
<gene>
    <name evidence="1" type="ORF">N4264_20805</name>
</gene>